<dbReference type="Proteomes" id="UP000053766">
    <property type="component" value="Unassembled WGS sequence"/>
</dbReference>
<gene>
    <name evidence="2" type="ORF">DICVIV_06368</name>
</gene>
<keyword evidence="1" id="KW-0812">Transmembrane</keyword>
<dbReference type="OrthoDB" id="5987909at2759"/>
<keyword evidence="1" id="KW-1133">Transmembrane helix</keyword>
<dbReference type="AlphaFoldDB" id="A0A0D8XUL8"/>
<evidence type="ECO:0000313" key="2">
    <source>
        <dbReference type="EMBL" id="KJH47527.1"/>
    </source>
</evidence>
<name>A0A0D8XUL8_DICVI</name>
<keyword evidence="1" id="KW-0472">Membrane</keyword>
<dbReference type="EMBL" id="KN716303">
    <property type="protein sequence ID" value="KJH47527.1"/>
    <property type="molecule type" value="Genomic_DNA"/>
</dbReference>
<protein>
    <submittedName>
        <fullName evidence="2">Uncharacterized protein</fullName>
    </submittedName>
</protein>
<proteinExistence type="predicted"/>
<accession>A0A0D8XUL8</accession>
<dbReference type="SUPFAM" id="SSF81321">
    <property type="entry name" value="Family A G protein-coupled receptor-like"/>
    <property type="match status" value="1"/>
</dbReference>
<keyword evidence="3" id="KW-1185">Reference proteome</keyword>
<feature type="transmembrane region" description="Helical" evidence="1">
    <location>
        <begin position="21"/>
        <end position="43"/>
    </location>
</feature>
<reference evidence="3" key="2">
    <citation type="journal article" date="2016" name="Sci. Rep.">
        <title>Dictyocaulus viviparus genome, variome and transcriptome elucidate lungworm biology and support future intervention.</title>
        <authorList>
            <person name="McNulty S.N."/>
            <person name="Strube C."/>
            <person name="Rosa B.A."/>
            <person name="Martin J.C."/>
            <person name="Tyagi R."/>
            <person name="Choi Y.J."/>
            <person name="Wang Q."/>
            <person name="Hallsworth Pepin K."/>
            <person name="Zhang X."/>
            <person name="Ozersky P."/>
            <person name="Wilson R.K."/>
            <person name="Sternberg P.W."/>
            <person name="Gasser R.B."/>
            <person name="Mitreva M."/>
        </authorList>
    </citation>
    <scope>NUCLEOTIDE SEQUENCE [LARGE SCALE GENOMIC DNA]</scope>
    <source>
        <strain evidence="3">HannoverDv2000</strain>
    </source>
</reference>
<dbReference type="STRING" id="29172.A0A0D8XUL8"/>
<organism evidence="2 3">
    <name type="scientific">Dictyocaulus viviparus</name>
    <name type="common">Bovine lungworm</name>
    <dbReference type="NCBI Taxonomy" id="29172"/>
    <lineage>
        <taxon>Eukaryota</taxon>
        <taxon>Metazoa</taxon>
        <taxon>Ecdysozoa</taxon>
        <taxon>Nematoda</taxon>
        <taxon>Chromadorea</taxon>
        <taxon>Rhabditida</taxon>
        <taxon>Rhabditina</taxon>
        <taxon>Rhabditomorpha</taxon>
        <taxon>Strongyloidea</taxon>
        <taxon>Metastrongylidae</taxon>
        <taxon>Dictyocaulus</taxon>
    </lineage>
</organism>
<evidence type="ECO:0000313" key="3">
    <source>
        <dbReference type="Proteomes" id="UP000053766"/>
    </source>
</evidence>
<reference evidence="2 3" key="1">
    <citation type="submission" date="2013-11" db="EMBL/GenBank/DDBJ databases">
        <title>Draft genome of the bovine lungworm Dictyocaulus viviparus.</title>
        <authorList>
            <person name="Mitreva M."/>
        </authorList>
    </citation>
    <scope>NUCLEOTIDE SEQUENCE [LARGE SCALE GENOMIC DNA]</scope>
    <source>
        <strain evidence="2 3">HannoverDv2000</strain>
    </source>
</reference>
<evidence type="ECO:0000256" key="1">
    <source>
        <dbReference type="SAM" id="Phobius"/>
    </source>
</evidence>
<sequence>MKTARAATFNEKVFEISYPTFATYIMFFGNLNSCVNPWIWFCFNRSQIKRALSCPRGMKSVVCGWITKDEVADNSFGCQPILDCSNPMPGTEYDSFRTL</sequence>